<dbReference type="OMA" id="VIGCDSV"/>
<dbReference type="NCBIfam" id="TIGR00172">
    <property type="entry name" value="maf"/>
    <property type="match status" value="1"/>
</dbReference>
<reference evidence="3 4" key="1">
    <citation type="journal article" date="2015" name="Genome Biol. Evol.">
        <title>Phylogenomic analyses indicate that early fungi evolved digesting cell walls of algal ancestors of land plants.</title>
        <authorList>
            <person name="Chang Y."/>
            <person name="Wang S."/>
            <person name="Sekimoto S."/>
            <person name="Aerts A.L."/>
            <person name="Choi C."/>
            <person name="Clum A."/>
            <person name="LaButti K.M."/>
            <person name="Lindquist E.A."/>
            <person name="Yee Ngan C."/>
            <person name="Ohm R.A."/>
            <person name="Salamov A.A."/>
            <person name="Grigoriev I.V."/>
            <person name="Spatafora J.W."/>
            <person name="Berbee M.L."/>
        </authorList>
    </citation>
    <scope>NUCLEOTIDE SEQUENCE [LARGE SCALE GENOMIC DNA]</scope>
    <source>
        <strain evidence="3 4">NRRL 28638</strain>
    </source>
</reference>
<dbReference type="STRING" id="796925.A0A137PEX3"/>
<dbReference type="HAMAP" id="MF_00528">
    <property type="entry name" value="Maf"/>
    <property type="match status" value="1"/>
</dbReference>
<proteinExistence type="inferred from homology"/>
<dbReference type="InterPro" id="IPR003697">
    <property type="entry name" value="Maf-like"/>
</dbReference>
<protein>
    <submittedName>
        <fullName evidence="3">Acetylserotonin O-methyltransferase-like protein</fullName>
    </submittedName>
</protein>
<gene>
    <name evidence="3" type="ORF">CONCODRAFT_3518</name>
</gene>
<dbReference type="GO" id="GO:0032259">
    <property type="term" value="P:methylation"/>
    <property type="evidence" value="ECO:0007669"/>
    <property type="project" value="UniProtKB-KW"/>
</dbReference>
<dbReference type="GO" id="GO:0047429">
    <property type="term" value="F:nucleoside triphosphate diphosphatase activity"/>
    <property type="evidence" value="ECO:0007669"/>
    <property type="project" value="InterPro"/>
</dbReference>
<dbReference type="GO" id="GO:0008168">
    <property type="term" value="F:methyltransferase activity"/>
    <property type="evidence" value="ECO:0007669"/>
    <property type="project" value="UniProtKB-KW"/>
</dbReference>
<accession>A0A137PEX3</accession>
<keyword evidence="2" id="KW-0378">Hydrolase</keyword>
<keyword evidence="3" id="KW-0489">Methyltransferase</keyword>
<keyword evidence="3" id="KW-0808">Transferase</keyword>
<dbReference type="PANTHER" id="PTHR43213">
    <property type="entry name" value="BIFUNCTIONAL DTTP/UTP PYROPHOSPHATASE/METHYLTRANSFERASE PROTEIN-RELATED"/>
    <property type="match status" value="1"/>
</dbReference>
<dbReference type="EMBL" id="KQ964435">
    <property type="protein sequence ID" value="KXN73558.1"/>
    <property type="molecule type" value="Genomic_DNA"/>
</dbReference>
<dbReference type="SUPFAM" id="SSF52972">
    <property type="entry name" value="ITPase-like"/>
    <property type="match status" value="1"/>
</dbReference>
<comment type="cofactor">
    <cofactor evidence="1">
        <name>a divalent metal cation</name>
        <dbReference type="ChEBI" id="CHEBI:60240"/>
    </cofactor>
</comment>
<dbReference type="Gene3D" id="3.90.950.10">
    <property type="match status" value="1"/>
</dbReference>
<evidence type="ECO:0000313" key="4">
    <source>
        <dbReference type="Proteomes" id="UP000070444"/>
    </source>
</evidence>
<dbReference type="Proteomes" id="UP000070444">
    <property type="component" value="Unassembled WGS sequence"/>
</dbReference>
<dbReference type="AlphaFoldDB" id="A0A137PEX3"/>
<name>A0A137PEX3_CONC2</name>
<dbReference type="InterPro" id="IPR029001">
    <property type="entry name" value="ITPase-like_fam"/>
</dbReference>
<dbReference type="Pfam" id="PF02545">
    <property type="entry name" value="Maf"/>
    <property type="match status" value="1"/>
</dbReference>
<sequence length="225" mass="25686">MFLNKLVEPLKDYKIILASGSPRRKEILTNLGVDFKIIKSNFEEDLPHDSFEKSELYCMETAKQKCLEVYHRLISDQKLIDDNNLAGEKGLIISADSIVVKDNKILEKPLSEQDAFDKLSMLRGSSHHVISSLVLIPFDLSNPKLEEVFMDFDKTEVTFSDEITDQDLWAYIETKEPMDKAGGYGYQGLASLFIPKINGCYFNVVGFPIHKFYTLLKKVFSQSNN</sequence>
<dbReference type="OrthoDB" id="10267058at2759"/>
<dbReference type="PIRSF" id="PIRSF006305">
    <property type="entry name" value="Maf"/>
    <property type="match status" value="1"/>
</dbReference>
<evidence type="ECO:0000256" key="1">
    <source>
        <dbReference type="ARBA" id="ARBA00001968"/>
    </source>
</evidence>
<organism evidence="3 4">
    <name type="scientific">Conidiobolus coronatus (strain ATCC 28846 / CBS 209.66 / NRRL 28638)</name>
    <name type="common">Delacroixia coronata</name>
    <dbReference type="NCBI Taxonomy" id="796925"/>
    <lineage>
        <taxon>Eukaryota</taxon>
        <taxon>Fungi</taxon>
        <taxon>Fungi incertae sedis</taxon>
        <taxon>Zoopagomycota</taxon>
        <taxon>Entomophthoromycotina</taxon>
        <taxon>Entomophthoromycetes</taxon>
        <taxon>Entomophthorales</taxon>
        <taxon>Ancylistaceae</taxon>
        <taxon>Conidiobolus</taxon>
    </lineage>
</organism>
<dbReference type="CDD" id="cd00555">
    <property type="entry name" value="Maf"/>
    <property type="match status" value="1"/>
</dbReference>
<keyword evidence="4" id="KW-1185">Reference proteome</keyword>
<dbReference type="PANTHER" id="PTHR43213:SF5">
    <property type="entry name" value="BIFUNCTIONAL DTTP_UTP PYROPHOSPHATASE_METHYLTRANSFERASE PROTEIN-RELATED"/>
    <property type="match status" value="1"/>
</dbReference>
<evidence type="ECO:0000256" key="2">
    <source>
        <dbReference type="ARBA" id="ARBA00022801"/>
    </source>
</evidence>
<evidence type="ECO:0000313" key="3">
    <source>
        <dbReference type="EMBL" id="KXN73558.1"/>
    </source>
</evidence>